<dbReference type="PANTHER" id="PTHR33293:SF1">
    <property type="entry name" value="INSERTION ELEMENT IS1 1 PROTEIN INSB-RELATED"/>
    <property type="match status" value="1"/>
</dbReference>
<evidence type="ECO:0000313" key="7">
    <source>
        <dbReference type="Proteomes" id="UP000266313"/>
    </source>
</evidence>
<dbReference type="InterPro" id="IPR005063">
    <property type="entry name" value="Transposase_27"/>
</dbReference>
<dbReference type="GO" id="GO:0006313">
    <property type="term" value="P:DNA transposition"/>
    <property type="evidence" value="ECO:0007669"/>
    <property type="project" value="InterPro"/>
</dbReference>
<dbReference type="InterPro" id="IPR051354">
    <property type="entry name" value="Transposase_27_IS1"/>
</dbReference>
<protein>
    <submittedName>
        <fullName evidence="6">Putative transposase</fullName>
    </submittedName>
</protein>
<dbReference type="GO" id="GO:0004803">
    <property type="term" value="F:transposase activity"/>
    <property type="evidence" value="ECO:0007669"/>
    <property type="project" value="InterPro"/>
</dbReference>
<dbReference type="GO" id="GO:0003677">
    <property type="term" value="F:DNA binding"/>
    <property type="evidence" value="ECO:0007669"/>
    <property type="project" value="InterPro"/>
</dbReference>
<dbReference type="EMBL" id="AP017928">
    <property type="protein sequence ID" value="BBA33830.1"/>
    <property type="molecule type" value="Genomic_DNA"/>
</dbReference>
<dbReference type="KEGG" id="mmai:sS8_1876"/>
<dbReference type="KEGG" id="mmai:sS8_2879"/>
<evidence type="ECO:0000256" key="2">
    <source>
        <dbReference type="ARBA" id="ARBA00008841"/>
    </source>
</evidence>
<keyword evidence="4" id="KW-0233">DNA recombination</keyword>
<proteinExistence type="inferred from homology"/>
<comment type="similarity">
    <text evidence="2">Belongs to the transposase 27 family.</text>
</comment>
<evidence type="ECO:0000313" key="6">
    <source>
        <dbReference type="EMBL" id="BBA34824.1"/>
    </source>
</evidence>
<dbReference type="AlphaFoldDB" id="A0A250KTI4"/>
<dbReference type="NCBIfam" id="NF033558">
    <property type="entry name" value="transpos_IS1"/>
    <property type="match status" value="1"/>
</dbReference>
<organism evidence="6 7">
    <name type="scientific">Methylocaldum marinum</name>
    <dbReference type="NCBI Taxonomy" id="1432792"/>
    <lineage>
        <taxon>Bacteria</taxon>
        <taxon>Pseudomonadati</taxon>
        <taxon>Pseudomonadota</taxon>
        <taxon>Gammaproteobacteria</taxon>
        <taxon>Methylococcales</taxon>
        <taxon>Methylococcaceae</taxon>
        <taxon>Methylocaldum</taxon>
    </lineage>
</organism>
<reference evidence="6 7" key="1">
    <citation type="submission" date="2016-12" db="EMBL/GenBank/DDBJ databases">
        <title>Genome sequencing of Methylocaldum marinum.</title>
        <authorList>
            <person name="Takeuchi M."/>
            <person name="Kamagata Y."/>
            <person name="Hiraoka S."/>
            <person name="Oshima K."/>
            <person name="Hattori M."/>
            <person name="Iwasaki W."/>
        </authorList>
    </citation>
    <scope>NUCLEOTIDE SEQUENCE [LARGE SCALE GENOMIC DNA]</scope>
    <source>
        <strain evidence="6 7">S8</strain>
    </source>
</reference>
<dbReference type="Pfam" id="PF03400">
    <property type="entry name" value="DDE_Tnp_IS1"/>
    <property type="match status" value="1"/>
</dbReference>
<evidence type="ECO:0000313" key="5">
    <source>
        <dbReference type="EMBL" id="BBA33830.1"/>
    </source>
</evidence>
<dbReference type="Proteomes" id="UP000266313">
    <property type="component" value="Chromosome"/>
</dbReference>
<keyword evidence="7" id="KW-1185">Reference proteome</keyword>
<gene>
    <name evidence="5" type="ORF">sS8_1876</name>
    <name evidence="6" type="ORF">sS8_2879</name>
</gene>
<name>A0A250KTI4_9GAMM</name>
<evidence type="ECO:0000256" key="3">
    <source>
        <dbReference type="ARBA" id="ARBA00022578"/>
    </source>
</evidence>
<sequence length="155" mass="18231">MVTVNPYIGSREIAVEIRHLFDSPMDVQADEQWSYGARKKNQRWLWYAIDAATGCILSFVFGRRKEDVCEQLIANLRVFNIRTYYTDDWPSYAAFIPANQHVIGKKYTQKIENKNLLLRTRIKRLTRKTICFSKSELLHDGVIGLFINRHCFQLN</sequence>
<comment type="function">
    <text evidence="1">Absolutely required for transposition of IS1.</text>
</comment>
<accession>A0A250KTI4</accession>
<dbReference type="EMBL" id="AP017928">
    <property type="protein sequence ID" value="BBA34824.1"/>
    <property type="molecule type" value="Genomic_DNA"/>
</dbReference>
<evidence type="ECO:0000256" key="4">
    <source>
        <dbReference type="ARBA" id="ARBA00023172"/>
    </source>
</evidence>
<keyword evidence="3" id="KW-0815">Transposition</keyword>
<dbReference type="PANTHER" id="PTHR33293">
    <property type="entry name" value="INSERTION ELEMENT IS1 1 PROTEIN INSB-RELATED"/>
    <property type="match status" value="1"/>
</dbReference>
<evidence type="ECO:0000256" key="1">
    <source>
        <dbReference type="ARBA" id="ARBA00004091"/>
    </source>
</evidence>